<dbReference type="PRINTS" id="PR00039">
    <property type="entry name" value="HTHLYSR"/>
</dbReference>
<evidence type="ECO:0000256" key="1">
    <source>
        <dbReference type="ARBA" id="ARBA00009437"/>
    </source>
</evidence>
<dbReference type="PANTHER" id="PTHR30126">
    <property type="entry name" value="HTH-TYPE TRANSCRIPTIONAL REGULATOR"/>
    <property type="match status" value="1"/>
</dbReference>
<dbReference type="GO" id="GO:0003700">
    <property type="term" value="F:DNA-binding transcription factor activity"/>
    <property type="evidence" value="ECO:0007669"/>
    <property type="project" value="InterPro"/>
</dbReference>
<feature type="domain" description="HTH lysR-type" evidence="5">
    <location>
        <begin position="1"/>
        <end position="58"/>
    </location>
</feature>
<dbReference type="Gene3D" id="3.40.190.10">
    <property type="entry name" value="Periplasmic binding protein-like II"/>
    <property type="match status" value="2"/>
</dbReference>
<evidence type="ECO:0000313" key="7">
    <source>
        <dbReference type="Proteomes" id="UP000010808"/>
    </source>
</evidence>
<dbReference type="Pfam" id="PF03466">
    <property type="entry name" value="LysR_substrate"/>
    <property type="match status" value="1"/>
</dbReference>
<dbReference type="PATRIC" id="fig|1121451.3.peg.755"/>
<dbReference type="SUPFAM" id="SSF53850">
    <property type="entry name" value="Periplasmic binding protein-like II"/>
    <property type="match status" value="1"/>
</dbReference>
<protein>
    <submittedName>
        <fullName evidence="6">Transcriptional regulator, LysR family</fullName>
    </submittedName>
</protein>
<dbReference type="HOGENOM" id="CLU_039613_6_1_7"/>
<dbReference type="InterPro" id="IPR036390">
    <property type="entry name" value="WH_DNA-bd_sf"/>
</dbReference>
<dbReference type="EMBL" id="FO203522">
    <property type="protein sequence ID" value="CCO22780.1"/>
    <property type="molecule type" value="Genomic_DNA"/>
</dbReference>
<sequence>MELYQIKTFAVVAEEGNMTRAAKRLHASQSTISLHIKSLEEEFDVRLFLRTPKGMQPTSEGEALLEKAREVIDAVDRLKAHAQSLRGEVTGVVRVGLQTSPVYLRTPQLIKCIKENFPGLSVHFVQIPTWTIRSDIAGRRLDGGYFYSNCPPEEVDGILLENTILNVVGPASWQDKMENASWEDLAELPWIWTPDECSFHIKLEEAFSSRGLKATKAMIADSEDTHNALVRAENGLTAMRNDEASEGVKNGSFYVWPGGHVEVGLYFGFHKKRKADPTVIALLDCIGKVWKKE</sequence>
<evidence type="ECO:0000259" key="5">
    <source>
        <dbReference type="PROSITE" id="PS50931"/>
    </source>
</evidence>
<dbReference type="eggNOG" id="COG0583">
    <property type="taxonomic scope" value="Bacteria"/>
</dbReference>
<dbReference type="InterPro" id="IPR036388">
    <property type="entry name" value="WH-like_DNA-bd_sf"/>
</dbReference>
<evidence type="ECO:0000256" key="4">
    <source>
        <dbReference type="ARBA" id="ARBA00023163"/>
    </source>
</evidence>
<dbReference type="PROSITE" id="PS50931">
    <property type="entry name" value="HTH_LYSR"/>
    <property type="match status" value="1"/>
</dbReference>
<organism evidence="6 7">
    <name type="scientific">Maridesulfovibrio hydrothermalis AM13 = DSM 14728</name>
    <dbReference type="NCBI Taxonomy" id="1121451"/>
    <lineage>
        <taxon>Bacteria</taxon>
        <taxon>Pseudomonadati</taxon>
        <taxon>Thermodesulfobacteriota</taxon>
        <taxon>Desulfovibrionia</taxon>
        <taxon>Desulfovibrionales</taxon>
        <taxon>Desulfovibrionaceae</taxon>
        <taxon>Maridesulfovibrio</taxon>
    </lineage>
</organism>
<dbReference type="KEGG" id="dhy:DESAM_20493"/>
<dbReference type="Gene3D" id="1.10.10.10">
    <property type="entry name" value="Winged helix-like DNA-binding domain superfamily/Winged helix DNA-binding domain"/>
    <property type="match status" value="1"/>
</dbReference>
<evidence type="ECO:0000256" key="2">
    <source>
        <dbReference type="ARBA" id="ARBA00023015"/>
    </source>
</evidence>
<reference evidence="6 7" key="1">
    <citation type="submission" date="2012-10" db="EMBL/GenBank/DDBJ databases">
        <authorList>
            <person name="Genoscope - CEA"/>
        </authorList>
    </citation>
    <scope>NUCLEOTIDE SEQUENCE [LARGE SCALE GENOMIC DNA]</scope>
    <source>
        <strain evidence="7">AM13 / DSM 14728</strain>
    </source>
</reference>
<dbReference type="RefSeq" id="WP_015335388.1">
    <property type="nucleotide sequence ID" value="NC_020055.1"/>
</dbReference>
<keyword evidence="3" id="KW-0238">DNA-binding</keyword>
<dbReference type="GO" id="GO:0000976">
    <property type="term" value="F:transcription cis-regulatory region binding"/>
    <property type="evidence" value="ECO:0007669"/>
    <property type="project" value="TreeGrafter"/>
</dbReference>
<dbReference type="CDD" id="cd05466">
    <property type="entry name" value="PBP2_LTTR_substrate"/>
    <property type="match status" value="1"/>
</dbReference>
<comment type="similarity">
    <text evidence="1">Belongs to the LysR transcriptional regulatory family.</text>
</comment>
<evidence type="ECO:0000256" key="3">
    <source>
        <dbReference type="ARBA" id="ARBA00023125"/>
    </source>
</evidence>
<dbReference type="STRING" id="1121451.DESAM_20493"/>
<keyword evidence="2" id="KW-0805">Transcription regulation</keyword>
<keyword evidence="7" id="KW-1185">Reference proteome</keyword>
<dbReference type="FunFam" id="1.10.10.10:FF:000001">
    <property type="entry name" value="LysR family transcriptional regulator"/>
    <property type="match status" value="1"/>
</dbReference>
<dbReference type="Pfam" id="PF00126">
    <property type="entry name" value="HTH_1"/>
    <property type="match status" value="1"/>
</dbReference>
<dbReference type="Proteomes" id="UP000010808">
    <property type="component" value="Chromosome"/>
</dbReference>
<evidence type="ECO:0000313" key="6">
    <source>
        <dbReference type="EMBL" id="CCO22780.1"/>
    </source>
</evidence>
<dbReference type="InterPro" id="IPR005119">
    <property type="entry name" value="LysR_subst-bd"/>
</dbReference>
<dbReference type="AlphaFoldDB" id="L0R9B2"/>
<dbReference type="OrthoDB" id="5317428at2"/>
<dbReference type="InterPro" id="IPR000847">
    <property type="entry name" value="LysR_HTH_N"/>
</dbReference>
<name>L0R9B2_9BACT</name>
<proteinExistence type="inferred from homology"/>
<dbReference type="SUPFAM" id="SSF46785">
    <property type="entry name" value="Winged helix' DNA-binding domain"/>
    <property type="match status" value="1"/>
</dbReference>
<gene>
    <name evidence="6" type="ORF">DESAM_20493</name>
</gene>
<dbReference type="PANTHER" id="PTHR30126:SF40">
    <property type="entry name" value="HTH-TYPE TRANSCRIPTIONAL REGULATOR GLTR"/>
    <property type="match status" value="1"/>
</dbReference>
<accession>L0R9B2</accession>
<keyword evidence="4" id="KW-0804">Transcription</keyword>